<dbReference type="GO" id="GO:0031966">
    <property type="term" value="C:mitochondrial membrane"/>
    <property type="evidence" value="ECO:0007669"/>
    <property type="project" value="UniProtKB-SubCell"/>
</dbReference>
<evidence type="ECO:0000256" key="7">
    <source>
        <dbReference type="ARBA" id="ARBA00022989"/>
    </source>
</evidence>
<keyword evidence="4 12" id="KW-0138">CF(0)</keyword>
<dbReference type="GO" id="GO:0015078">
    <property type="term" value="F:proton transmembrane transporter activity"/>
    <property type="evidence" value="ECO:0007669"/>
    <property type="project" value="InterPro"/>
</dbReference>
<evidence type="ECO:0000256" key="11">
    <source>
        <dbReference type="ARBA" id="ARBA00023310"/>
    </source>
</evidence>
<dbReference type="Pfam" id="PF00895">
    <property type="entry name" value="ATP-synt_8"/>
    <property type="match status" value="1"/>
</dbReference>
<dbReference type="EMBL" id="DQ256379">
    <property type="protein sequence ID" value="ABB22874.1"/>
    <property type="molecule type" value="Genomic_DNA"/>
</dbReference>
<evidence type="ECO:0000256" key="13">
    <source>
        <dbReference type="SAM" id="Phobius"/>
    </source>
</evidence>
<evidence type="ECO:0000256" key="1">
    <source>
        <dbReference type="ARBA" id="ARBA00004304"/>
    </source>
</evidence>
<evidence type="ECO:0000256" key="12">
    <source>
        <dbReference type="RuleBase" id="RU003661"/>
    </source>
</evidence>
<evidence type="ECO:0000256" key="3">
    <source>
        <dbReference type="ARBA" id="ARBA00022448"/>
    </source>
</evidence>
<evidence type="ECO:0000256" key="8">
    <source>
        <dbReference type="ARBA" id="ARBA00023065"/>
    </source>
</evidence>
<keyword evidence="9 12" id="KW-0496">Mitochondrion</keyword>
<keyword evidence="10 13" id="KW-0472">Membrane</keyword>
<geneLocation type="mitochondrion" evidence="14"/>
<accession>Q20FD6</accession>
<proteinExistence type="inferred from homology"/>
<feature type="transmembrane region" description="Helical" evidence="13">
    <location>
        <begin position="6"/>
        <end position="24"/>
    </location>
</feature>
<evidence type="ECO:0000256" key="10">
    <source>
        <dbReference type="ARBA" id="ARBA00023136"/>
    </source>
</evidence>
<comment type="subcellular location">
    <subcellularLocation>
        <location evidence="1 12">Mitochondrion membrane</location>
        <topology evidence="1 12">Single-pass membrane protein</topology>
    </subcellularLocation>
</comment>
<keyword evidence="3 12" id="KW-0813">Transport</keyword>
<evidence type="ECO:0000256" key="2">
    <source>
        <dbReference type="ARBA" id="ARBA00008892"/>
    </source>
</evidence>
<organism evidence="14">
    <name type="scientific">Kinosternon flavescens</name>
    <name type="common">yellow mud turtle</name>
    <dbReference type="NCBI Taxonomy" id="142484"/>
    <lineage>
        <taxon>Eukaryota</taxon>
        <taxon>Metazoa</taxon>
        <taxon>Chordata</taxon>
        <taxon>Craniata</taxon>
        <taxon>Vertebrata</taxon>
        <taxon>Euteleostomi</taxon>
        <taxon>Archelosauria</taxon>
        <taxon>Testudinata</taxon>
        <taxon>Testudines</taxon>
        <taxon>Cryptodira</taxon>
        <taxon>Durocryptodira</taxon>
        <taxon>Americhelydia</taxon>
        <taxon>Chelydroidea</taxon>
        <taxon>Kinosternidae</taxon>
        <taxon>Kinosternon</taxon>
    </lineage>
</organism>
<dbReference type="AlphaFoldDB" id="Q20FD6"/>
<dbReference type="GO" id="GO:0015986">
    <property type="term" value="P:proton motive force-driven ATP synthesis"/>
    <property type="evidence" value="ECO:0007669"/>
    <property type="project" value="InterPro"/>
</dbReference>
<keyword evidence="6 12" id="KW-0375">Hydrogen ion transport</keyword>
<evidence type="ECO:0000256" key="4">
    <source>
        <dbReference type="ARBA" id="ARBA00022547"/>
    </source>
</evidence>
<keyword evidence="7 13" id="KW-1133">Transmembrane helix</keyword>
<reference evidence="14" key="1">
    <citation type="journal article" date="2006" name="BMC Evol. Biol.">
        <title>The complete mitochondrial genome of the enigmatic bigheaded turtle (Platysternon): description of unusual genomic features and the reconciliation of phylogenetic hypotheses based on mitochondrial and nuclear DNA.</title>
        <authorList>
            <person name="Parham J.F."/>
            <person name="Feldman C.R."/>
            <person name="Boore J.L."/>
        </authorList>
    </citation>
    <scope>NUCLEOTIDE SEQUENCE</scope>
</reference>
<name>Q20FD6_9SAUR</name>
<evidence type="ECO:0000256" key="5">
    <source>
        <dbReference type="ARBA" id="ARBA00022692"/>
    </source>
</evidence>
<evidence type="ECO:0000313" key="14">
    <source>
        <dbReference type="EMBL" id="ABB22874.1"/>
    </source>
</evidence>
<keyword evidence="11" id="KW-0066">ATP synthesis</keyword>
<comment type="similarity">
    <text evidence="2 12">Belongs to the ATPase protein 8 family.</text>
</comment>
<gene>
    <name evidence="14" type="primary">ATP8</name>
</gene>
<keyword evidence="8 12" id="KW-0406">Ion transport</keyword>
<evidence type="ECO:0000256" key="6">
    <source>
        <dbReference type="ARBA" id="ARBA00022781"/>
    </source>
</evidence>
<sequence>MPQLNLAPWFMMFLSTWLIYTFIFQPKIMTHRSMNNPVLVTETYSYWYRFTYPMIWKWT</sequence>
<protein>
    <recommendedName>
        <fullName evidence="12">ATP synthase complex subunit 8</fullName>
    </recommendedName>
</protein>
<dbReference type="InterPro" id="IPR001421">
    <property type="entry name" value="ATP8_metazoa"/>
</dbReference>
<dbReference type="GO" id="GO:0045259">
    <property type="term" value="C:proton-transporting ATP synthase complex"/>
    <property type="evidence" value="ECO:0007669"/>
    <property type="project" value="UniProtKB-KW"/>
</dbReference>
<evidence type="ECO:0000256" key="9">
    <source>
        <dbReference type="ARBA" id="ARBA00023128"/>
    </source>
</evidence>
<keyword evidence="5 12" id="KW-0812">Transmembrane</keyword>